<organism evidence="1 2">
    <name type="scientific">Batillaria attramentaria</name>
    <dbReference type="NCBI Taxonomy" id="370345"/>
    <lineage>
        <taxon>Eukaryota</taxon>
        <taxon>Metazoa</taxon>
        <taxon>Spiralia</taxon>
        <taxon>Lophotrochozoa</taxon>
        <taxon>Mollusca</taxon>
        <taxon>Gastropoda</taxon>
        <taxon>Caenogastropoda</taxon>
        <taxon>Sorbeoconcha</taxon>
        <taxon>Cerithioidea</taxon>
        <taxon>Batillariidae</taxon>
        <taxon>Batillaria</taxon>
    </lineage>
</organism>
<evidence type="ECO:0000313" key="2">
    <source>
        <dbReference type="Proteomes" id="UP001519460"/>
    </source>
</evidence>
<dbReference type="Proteomes" id="UP001519460">
    <property type="component" value="Unassembled WGS sequence"/>
</dbReference>
<protein>
    <submittedName>
        <fullName evidence="1">Uncharacterized protein</fullName>
    </submittedName>
</protein>
<comment type="caution">
    <text evidence="1">The sequence shown here is derived from an EMBL/GenBank/DDBJ whole genome shotgun (WGS) entry which is preliminary data.</text>
</comment>
<accession>A0ABD0KHH6</accession>
<feature type="non-terminal residue" evidence="1">
    <location>
        <position position="100"/>
    </location>
</feature>
<evidence type="ECO:0000313" key="1">
    <source>
        <dbReference type="EMBL" id="KAK7486641.1"/>
    </source>
</evidence>
<gene>
    <name evidence="1" type="ORF">BaRGS_00022166</name>
</gene>
<dbReference type="AlphaFoldDB" id="A0ABD0KHH6"/>
<proteinExistence type="predicted"/>
<sequence length="100" mass="11210">MADAYTIDGQNDEALRFLFGVCHRDRTTREKAMTRIQDSVDAWLDGYGSPPSGTGAGILNGFGDRRAFLQEILPSILRLSLRCPFDDVRSKFSEILLDIQ</sequence>
<reference evidence="1 2" key="1">
    <citation type="journal article" date="2023" name="Sci. Data">
        <title>Genome assembly of the Korean intertidal mud-creeper Batillaria attramentaria.</title>
        <authorList>
            <person name="Patra A.K."/>
            <person name="Ho P.T."/>
            <person name="Jun S."/>
            <person name="Lee S.J."/>
            <person name="Kim Y."/>
            <person name="Won Y.J."/>
        </authorList>
    </citation>
    <scope>NUCLEOTIDE SEQUENCE [LARGE SCALE GENOMIC DNA]</scope>
    <source>
        <strain evidence="1">Wonlab-2016</strain>
    </source>
</reference>
<dbReference type="EMBL" id="JACVVK020000176">
    <property type="protein sequence ID" value="KAK7486641.1"/>
    <property type="molecule type" value="Genomic_DNA"/>
</dbReference>
<name>A0ABD0KHH6_9CAEN</name>
<keyword evidence="2" id="KW-1185">Reference proteome</keyword>